<dbReference type="OrthoDB" id="10251242at2759"/>
<reference evidence="1 2" key="1">
    <citation type="submission" date="2018-01" db="EMBL/GenBank/DDBJ databases">
        <title>Harnessing the power of phylogenomics to disentangle the directionality and signatures of interkingdom host jumping in the parasitic fungal genus Tolypocladium.</title>
        <authorList>
            <person name="Quandt C.A."/>
            <person name="Patterson W."/>
            <person name="Spatafora J.W."/>
        </authorList>
    </citation>
    <scope>NUCLEOTIDE SEQUENCE [LARGE SCALE GENOMIC DNA]</scope>
    <source>
        <strain evidence="1 2">NRBC 100945</strain>
    </source>
</reference>
<dbReference type="SUPFAM" id="SSF53335">
    <property type="entry name" value="S-adenosyl-L-methionine-dependent methyltransferases"/>
    <property type="match status" value="1"/>
</dbReference>
<dbReference type="EMBL" id="PKSG01000525">
    <property type="protein sequence ID" value="POR34440.1"/>
    <property type="molecule type" value="Genomic_DNA"/>
</dbReference>
<proteinExistence type="predicted"/>
<evidence type="ECO:0000313" key="1">
    <source>
        <dbReference type="EMBL" id="POR34440.1"/>
    </source>
</evidence>
<sequence length="153" mass="17404">MRQSLLSISPRTLHALEQYAIRSSTAISPLLKQHFEWTQKTFADGDRSSSLPQAQWMMDLAKKVRPHRVLDIGCYTGLSAIAWHEGTAETEAMVRRPSSSIDPTVHRRPDKQTFPQIHTIEKDPVFARTARESFERLGCEKRVTVLEGTAQDM</sequence>
<dbReference type="Gene3D" id="3.40.50.150">
    <property type="entry name" value="Vaccinia Virus protein VP39"/>
    <property type="match status" value="1"/>
</dbReference>
<evidence type="ECO:0000313" key="2">
    <source>
        <dbReference type="Proteomes" id="UP000237481"/>
    </source>
</evidence>
<name>A0A2S4KW90_9HYPO</name>
<comment type="caution">
    <text evidence="1">The sequence shown here is derived from an EMBL/GenBank/DDBJ whole genome shotgun (WGS) entry which is preliminary data.</text>
</comment>
<dbReference type="AlphaFoldDB" id="A0A2S4KW90"/>
<dbReference type="InterPro" id="IPR029063">
    <property type="entry name" value="SAM-dependent_MTases_sf"/>
</dbReference>
<dbReference type="STRING" id="94208.A0A2S4KW90"/>
<keyword evidence="2" id="KW-1185">Reference proteome</keyword>
<dbReference type="Proteomes" id="UP000237481">
    <property type="component" value="Unassembled WGS sequence"/>
</dbReference>
<accession>A0A2S4KW90</accession>
<gene>
    <name evidence="1" type="ORF">TPAR_05378</name>
</gene>
<organism evidence="1 2">
    <name type="scientific">Tolypocladium paradoxum</name>
    <dbReference type="NCBI Taxonomy" id="94208"/>
    <lineage>
        <taxon>Eukaryota</taxon>
        <taxon>Fungi</taxon>
        <taxon>Dikarya</taxon>
        <taxon>Ascomycota</taxon>
        <taxon>Pezizomycotina</taxon>
        <taxon>Sordariomycetes</taxon>
        <taxon>Hypocreomycetidae</taxon>
        <taxon>Hypocreales</taxon>
        <taxon>Ophiocordycipitaceae</taxon>
        <taxon>Tolypocladium</taxon>
    </lineage>
</organism>
<protein>
    <submittedName>
        <fullName evidence="1">Uncharacterized protein</fullName>
    </submittedName>
</protein>